<gene>
    <name evidence="1" type="ORF">F2Q69_00033509</name>
</gene>
<evidence type="ECO:0000313" key="1">
    <source>
        <dbReference type="EMBL" id="KAF3600558.1"/>
    </source>
</evidence>
<name>A0A3N6Q8Y9_BRACR</name>
<dbReference type="AlphaFoldDB" id="A0A3N6Q8Y9"/>
<protein>
    <submittedName>
        <fullName evidence="1">Uncharacterized protein</fullName>
    </submittedName>
</protein>
<accession>A0A3N6Q8Y9</accession>
<sequence length="101" mass="11080">MYGGRCTKAAVSTHLAFDMYGGRCKRPMWVLARFADDILLAAVHDTDASSRLRIQKFALHHAAAPYCCNTLAPIHFTTKITLFASNQTPNAPNLQNGISNT</sequence>
<proteinExistence type="predicted"/>
<reference evidence="1" key="1">
    <citation type="submission" date="2019-12" db="EMBL/GenBank/DDBJ databases">
        <title>Genome sequencing and annotation of Brassica cretica.</title>
        <authorList>
            <person name="Studholme D.J."/>
            <person name="Sarris P."/>
        </authorList>
    </citation>
    <scope>NUCLEOTIDE SEQUENCE</scope>
    <source>
        <strain evidence="1">PFS-109/04</strain>
        <tissue evidence="1">Leaf</tissue>
    </source>
</reference>
<organism evidence="1 2">
    <name type="scientific">Brassica cretica</name>
    <name type="common">Mustard</name>
    <dbReference type="NCBI Taxonomy" id="69181"/>
    <lineage>
        <taxon>Eukaryota</taxon>
        <taxon>Viridiplantae</taxon>
        <taxon>Streptophyta</taxon>
        <taxon>Embryophyta</taxon>
        <taxon>Tracheophyta</taxon>
        <taxon>Spermatophyta</taxon>
        <taxon>Magnoliopsida</taxon>
        <taxon>eudicotyledons</taxon>
        <taxon>Gunneridae</taxon>
        <taxon>Pentapetalae</taxon>
        <taxon>rosids</taxon>
        <taxon>malvids</taxon>
        <taxon>Brassicales</taxon>
        <taxon>Brassicaceae</taxon>
        <taxon>Brassiceae</taxon>
        <taxon>Brassica</taxon>
    </lineage>
</organism>
<dbReference type="Proteomes" id="UP000712600">
    <property type="component" value="Unassembled WGS sequence"/>
</dbReference>
<evidence type="ECO:0000313" key="2">
    <source>
        <dbReference type="Proteomes" id="UP000712600"/>
    </source>
</evidence>
<dbReference type="EMBL" id="QGKX02000004">
    <property type="protein sequence ID" value="KAF3600558.1"/>
    <property type="molecule type" value="Genomic_DNA"/>
</dbReference>
<comment type="caution">
    <text evidence="1">The sequence shown here is derived from an EMBL/GenBank/DDBJ whole genome shotgun (WGS) entry which is preliminary data.</text>
</comment>